<dbReference type="GeneID" id="97998945"/>
<keyword evidence="2 8" id="KW-0813">Transport</keyword>
<dbReference type="InterPro" id="IPR038379">
    <property type="entry name" value="SecE_sf"/>
</dbReference>
<dbReference type="Gene3D" id="1.20.5.1030">
    <property type="entry name" value="Preprotein translocase secy subunit"/>
    <property type="match status" value="1"/>
</dbReference>
<dbReference type="OrthoDB" id="9810735at2"/>
<evidence type="ECO:0000256" key="1">
    <source>
        <dbReference type="ARBA" id="ARBA00004370"/>
    </source>
</evidence>
<feature type="transmembrane region" description="Helical" evidence="8">
    <location>
        <begin position="39"/>
        <end position="60"/>
    </location>
</feature>
<comment type="subunit">
    <text evidence="8">Component of the Sec protein translocase complex. Heterotrimer consisting of SecY, SecE and SecG subunits. The heterotrimers can form oligomers, although 1 heterotrimer is thought to be able to translocate proteins. Interacts with the ribosome. Interacts with SecDF, and other proteins may be involved. Interacts with SecA.</text>
</comment>
<dbReference type="InterPro" id="IPR005807">
    <property type="entry name" value="SecE_bac"/>
</dbReference>
<dbReference type="RefSeq" id="WP_081454883.1">
    <property type="nucleotide sequence ID" value="NZ_CAUPNR010000014.1"/>
</dbReference>
<accession>A0A2N6QPJ6</accession>
<comment type="function">
    <text evidence="8">Essential subunit of the Sec protein translocation channel SecYEG. Clamps together the 2 halves of SecY. May contact the channel plug during translocation.</text>
</comment>
<keyword evidence="3 8" id="KW-0812">Transmembrane</keyword>
<name>A0A2N6QPJ6_9BACT</name>
<comment type="subcellular location">
    <subcellularLocation>
        <location evidence="8">Cell membrane</location>
        <topology evidence="8">Single-pass membrane protein</topology>
    </subcellularLocation>
    <subcellularLocation>
        <location evidence="1">Membrane</location>
    </subcellularLocation>
</comment>
<evidence type="ECO:0000256" key="5">
    <source>
        <dbReference type="ARBA" id="ARBA00022989"/>
    </source>
</evidence>
<evidence type="ECO:0000256" key="2">
    <source>
        <dbReference type="ARBA" id="ARBA00022448"/>
    </source>
</evidence>
<keyword evidence="7 8" id="KW-0472">Membrane</keyword>
<protein>
    <recommendedName>
        <fullName evidence="8">Protein translocase subunit SecE</fullName>
    </recommendedName>
</protein>
<comment type="similarity">
    <text evidence="8">Belongs to the SecE/SEC61-gamma family.</text>
</comment>
<dbReference type="AlphaFoldDB" id="A0A2N6QPJ6"/>
<dbReference type="GO" id="GO:0009306">
    <property type="term" value="P:protein secretion"/>
    <property type="evidence" value="ECO:0007669"/>
    <property type="project" value="UniProtKB-UniRule"/>
</dbReference>
<dbReference type="Pfam" id="PF00584">
    <property type="entry name" value="SecE"/>
    <property type="match status" value="1"/>
</dbReference>
<keyword evidence="4 8" id="KW-0653">Protein transport</keyword>
<dbReference type="Proteomes" id="UP000235564">
    <property type="component" value="Unassembled WGS sequence"/>
</dbReference>
<dbReference type="GO" id="GO:0008320">
    <property type="term" value="F:protein transmembrane transporter activity"/>
    <property type="evidence" value="ECO:0007669"/>
    <property type="project" value="UniProtKB-UniRule"/>
</dbReference>
<evidence type="ECO:0000256" key="8">
    <source>
        <dbReference type="HAMAP-Rule" id="MF_00422"/>
    </source>
</evidence>
<keyword evidence="8" id="KW-1003">Cell membrane</keyword>
<dbReference type="GO" id="GO:0005886">
    <property type="term" value="C:plasma membrane"/>
    <property type="evidence" value="ECO:0007669"/>
    <property type="project" value="UniProtKB-SubCell"/>
</dbReference>
<sequence length="70" mass="8033">MFKKIESFFKNVVNYCKACYDELAHKTTWPTSRELTHSAVVVLSASLVIALIVFCMDWCFQHLMGIVYPG</sequence>
<dbReference type="NCBIfam" id="TIGR00964">
    <property type="entry name" value="secE_bact"/>
    <property type="match status" value="1"/>
</dbReference>
<reference evidence="9 10" key="1">
    <citation type="submission" date="2017-09" db="EMBL/GenBank/DDBJ databases">
        <title>Bacterial strain isolated from the female urinary microbiota.</title>
        <authorList>
            <person name="Thomas-White K."/>
            <person name="Kumar N."/>
            <person name="Forster S."/>
            <person name="Putonti C."/>
            <person name="Lawley T."/>
            <person name="Wolfe A.J."/>
        </authorList>
    </citation>
    <scope>NUCLEOTIDE SEQUENCE [LARGE SCALE GENOMIC DNA]</scope>
    <source>
        <strain evidence="9 10">UMB0536</strain>
    </source>
</reference>
<keyword evidence="5 8" id="KW-1133">Transmembrane helix</keyword>
<organism evidence="9 10">
    <name type="scientific">Hoylesella buccalis</name>
    <dbReference type="NCBI Taxonomy" id="28127"/>
    <lineage>
        <taxon>Bacteria</taxon>
        <taxon>Pseudomonadati</taxon>
        <taxon>Bacteroidota</taxon>
        <taxon>Bacteroidia</taxon>
        <taxon>Bacteroidales</taxon>
        <taxon>Prevotellaceae</taxon>
        <taxon>Hoylesella</taxon>
    </lineage>
</organism>
<dbReference type="EMBL" id="PNGJ01000008">
    <property type="protein sequence ID" value="PMC23537.1"/>
    <property type="molecule type" value="Genomic_DNA"/>
</dbReference>
<dbReference type="HAMAP" id="MF_00422">
    <property type="entry name" value="SecE"/>
    <property type="match status" value="1"/>
</dbReference>
<dbReference type="InterPro" id="IPR001901">
    <property type="entry name" value="Translocase_SecE/Sec61-g"/>
</dbReference>
<evidence type="ECO:0000313" key="9">
    <source>
        <dbReference type="EMBL" id="PMC23537.1"/>
    </source>
</evidence>
<dbReference type="GO" id="GO:0006605">
    <property type="term" value="P:protein targeting"/>
    <property type="evidence" value="ECO:0007669"/>
    <property type="project" value="UniProtKB-UniRule"/>
</dbReference>
<evidence type="ECO:0000256" key="4">
    <source>
        <dbReference type="ARBA" id="ARBA00022927"/>
    </source>
</evidence>
<dbReference type="GO" id="GO:0043952">
    <property type="term" value="P:protein transport by the Sec complex"/>
    <property type="evidence" value="ECO:0007669"/>
    <property type="project" value="UniProtKB-UniRule"/>
</dbReference>
<evidence type="ECO:0000256" key="7">
    <source>
        <dbReference type="ARBA" id="ARBA00023136"/>
    </source>
</evidence>
<evidence type="ECO:0000313" key="10">
    <source>
        <dbReference type="Proteomes" id="UP000235564"/>
    </source>
</evidence>
<dbReference type="GO" id="GO:0065002">
    <property type="term" value="P:intracellular protein transmembrane transport"/>
    <property type="evidence" value="ECO:0007669"/>
    <property type="project" value="UniProtKB-UniRule"/>
</dbReference>
<evidence type="ECO:0000256" key="3">
    <source>
        <dbReference type="ARBA" id="ARBA00022692"/>
    </source>
</evidence>
<keyword evidence="6 8" id="KW-0811">Translocation</keyword>
<evidence type="ECO:0000256" key="6">
    <source>
        <dbReference type="ARBA" id="ARBA00023010"/>
    </source>
</evidence>
<gene>
    <name evidence="8 9" type="primary">secE</name>
    <name evidence="9" type="ORF">CJ231_09875</name>
</gene>
<proteinExistence type="inferred from homology"/>
<comment type="caution">
    <text evidence="9">The sequence shown here is derived from an EMBL/GenBank/DDBJ whole genome shotgun (WGS) entry which is preliminary data.</text>
</comment>